<evidence type="ECO:0000256" key="2">
    <source>
        <dbReference type="ARBA" id="ARBA00008779"/>
    </source>
</evidence>
<comment type="cofactor">
    <cofactor evidence="1">
        <name>Ca(2+)</name>
        <dbReference type="ChEBI" id="CHEBI:29108"/>
    </cofactor>
</comment>
<evidence type="ECO:0000313" key="9">
    <source>
        <dbReference type="Proteomes" id="UP000320496"/>
    </source>
</evidence>
<evidence type="ECO:0000313" key="8">
    <source>
        <dbReference type="EMBL" id="QDU41162.1"/>
    </source>
</evidence>
<keyword evidence="9" id="KW-1185">Reference proteome</keyword>
<dbReference type="PANTHER" id="PTHR42693">
    <property type="entry name" value="ARYLSULFATASE FAMILY MEMBER"/>
    <property type="match status" value="1"/>
</dbReference>
<dbReference type="Gene3D" id="3.40.720.10">
    <property type="entry name" value="Alkaline Phosphatase, subunit A"/>
    <property type="match status" value="1"/>
</dbReference>
<evidence type="ECO:0000259" key="7">
    <source>
        <dbReference type="Pfam" id="PF00884"/>
    </source>
</evidence>
<dbReference type="PANTHER" id="PTHR42693:SF42">
    <property type="entry name" value="ARYLSULFATASE G"/>
    <property type="match status" value="1"/>
</dbReference>
<dbReference type="CDD" id="cd16144">
    <property type="entry name" value="ARS_like"/>
    <property type="match status" value="1"/>
</dbReference>
<proteinExistence type="inferred from homology"/>
<dbReference type="InterPro" id="IPR050738">
    <property type="entry name" value="Sulfatase"/>
</dbReference>
<evidence type="ECO:0000256" key="4">
    <source>
        <dbReference type="ARBA" id="ARBA00022729"/>
    </source>
</evidence>
<dbReference type="Gene3D" id="3.30.1120.10">
    <property type="match status" value="1"/>
</dbReference>
<sequence>MCRRRLTRQRSQPMLGTRELSPSFNTEVPMHARRSAIRCLWACSLLALLLIAGLPGTLAAEDRPQERPNILFILADDLGWSDLGCYGATLCETPRLDRLAEEGMKFTSAYSPAPICSASRASILTGRSPARLQFEFVTKPQGVSPPVRSLQPPPYTRDLPLEEVTLAESLRDTDYVSAFSGKWHVTEHYGRYLGWSPEKGPQQQGFDVAIETFGSHTYAGKRSEEERSRYAVGEFPVDDVTGNAIRFMKQHRDGPFLMYVSHYFVHTPVRAPTTWLHEKYRDEAADRPGDPERRAHYAAFVETLDRYVGQLLDALDQLGLRENTLVVFTSDNGGHPEYADNAPLRGSKWNLYEGGIRVPMIVRWPGHVAAGTTCDVPVTGTDLFATFRDVAGLPTADQALDGESLLPLFEGREDAMASRDVVWHFPYYHPEKGYEDAQVGIGINDFAVSRTTPQSAIRAGRYKLIHFYDDDRDELYDLANDLGEQHDLSGEQPQRARELRQRLDAALLEMQARMPVPADAVRP</sequence>
<dbReference type="KEGG" id="mri:Mal4_55270"/>
<dbReference type="EC" id="3.1.6.1" evidence="8"/>
<gene>
    <name evidence="8" type="primary">atsA_59</name>
    <name evidence="8" type="ORF">Mal4_55270</name>
</gene>
<dbReference type="InterPro" id="IPR017850">
    <property type="entry name" value="Alkaline_phosphatase_core_sf"/>
</dbReference>
<dbReference type="Proteomes" id="UP000320496">
    <property type="component" value="Chromosome"/>
</dbReference>
<keyword evidence="4" id="KW-0732">Signal</keyword>
<dbReference type="EMBL" id="CP036275">
    <property type="protein sequence ID" value="QDU41162.1"/>
    <property type="molecule type" value="Genomic_DNA"/>
</dbReference>
<evidence type="ECO:0000256" key="3">
    <source>
        <dbReference type="ARBA" id="ARBA00022723"/>
    </source>
</evidence>
<evidence type="ECO:0000256" key="1">
    <source>
        <dbReference type="ARBA" id="ARBA00001913"/>
    </source>
</evidence>
<evidence type="ECO:0000256" key="6">
    <source>
        <dbReference type="ARBA" id="ARBA00022837"/>
    </source>
</evidence>
<keyword evidence="5 8" id="KW-0378">Hydrolase</keyword>
<dbReference type="AlphaFoldDB" id="A0A517ZFE8"/>
<keyword evidence="3" id="KW-0479">Metal-binding</keyword>
<name>A0A517ZFE8_9PLAN</name>
<accession>A0A517ZFE8</accession>
<keyword evidence="6" id="KW-0106">Calcium</keyword>
<dbReference type="SUPFAM" id="SSF53649">
    <property type="entry name" value="Alkaline phosphatase-like"/>
    <property type="match status" value="1"/>
</dbReference>
<dbReference type="Pfam" id="PF00884">
    <property type="entry name" value="Sulfatase"/>
    <property type="match status" value="1"/>
</dbReference>
<dbReference type="GO" id="GO:0046872">
    <property type="term" value="F:metal ion binding"/>
    <property type="evidence" value="ECO:0007669"/>
    <property type="project" value="UniProtKB-KW"/>
</dbReference>
<feature type="domain" description="Sulfatase N-terminal" evidence="7">
    <location>
        <begin position="68"/>
        <end position="392"/>
    </location>
</feature>
<comment type="similarity">
    <text evidence="2">Belongs to the sulfatase family.</text>
</comment>
<reference evidence="8 9" key="1">
    <citation type="submission" date="2019-02" db="EMBL/GenBank/DDBJ databases">
        <title>Deep-cultivation of Planctomycetes and their phenomic and genomic characterization uncovers novel biology.</title>
        <authorList>
            <person name="Wiegand S."/>
            <person name="Jogler M."/>
            <person name="Boedeker C."/>
            <person name="Pinto D."/>
            <person name="Vollmers J."/>
            <person name="Rivas-Marin E."/>
            <person name="Kohn T."/>
            <person name="Peeters S.H."/>
            <person name="Heuer A."/>
            <person name="Rast P."/>
            <person name="Oberbeckmann S."/>
            <person name="Bunk B."/>
            <person name="Jeske O."/>
            <person name="Meyerdierks A."/>
            <person name="Storesund J.E."/>
            <person name="Kallscheuer N."/>
            <person name="Luecker S."/>
            <person name="Lage O.M."/>
            <person name="Pohl T."/>
            <person name="Merkel B.J."/>
            <person name="Hornburger P."/>
            <person name="Mueller R.-W."/>
            <person name="Bruemmer F."/>
            <person name="Labrenz M."/>
            <person name="Spormann A.M."/>
            <person name="Op den Camp H."/>
            <person name="Overmann J."/>
            <person name="Amann R."/>
            <person name="Jetten M.S.M."/>
            <person name="Mascher T."/>
            <person name="Medema M.H."/>
            <person name="Devos D.P."/>
            <person name="Kaster A.-K."/>
            <person name="Ovreas L."/>
            <person name="Rohde M."/>
            <person name="Galperin M.Y."/>
            <person name="Jogler C."/>
        </authorList>
    </citation>
    <scope>NUCLEOTIDE SEQUENCE [LARGE SCALE GENOMIC DNA]</scope>
    <source>
        <strain evidence="8 9">Mal4</strain>
    </source>
</reference>
<protein>
    <submittedName>
        <fullName evidence="8">Arylsulfatase</fullName>
        <ecNumber evidence="8">3.1.6.1</ecNumber>
    </submittedName>
</protein>
<organism evidence="8 9">
    <name type="scientific">Maioricimonas rarisocia</name>
    <dbReference type="NCBI Taxonomy" id="2528026"/>
    <lineage>
        <taxon>Bacteria</taxon>
        <taxon>Pseudomonadati</taxon>
        <taxon>Planctomycetota</taxon>
        <taxon>Planctomycetia</taxon>
        <taxon>Planctomycetales</taxon>
        <taxon>Planctomycetaceae</taxon>
        <taxon>Maioricimonas</taxon>
    </lineage>
</organism>
<dbReference type="GO" id="GO:0004065">
    <property type="term" value="F:arylsulfatase activity"/>
    <property type="evidence" value="ECO:0007669"/>
    <property type="project" value="UniProtKB-EC"/>
</dbReference>
<dbReference type="InterPro" id="IPR000917">
    <property type="entry name" value="Sulfatase_N"/>
</dbReference>
<evidence type="ECO:0000256" key="5">
    <source>
        <dbReference type="ARBA" id="ARBA00022801"/>
    </source>
</evidence>